<keyword evidence="3 5" id="KW-0442">Lipid degradation</keyword>
<dbReference type="CDD" id="cd09138">
    <property type="entry name" value="PLDc_vPLD1_2_yPLD_like_1"/>
    <property type="match status" value="1"/>
</dbReference>
<feature type="domain" description="PLD phosphodiesterase" evidence="7">
    <location>
        <begin position="297"/>
        <end position="324"/>
    </location>
</feature>
<feature type="region of interest" description="Disordered" evidence="6">
    <location>
        <begin position="43"/>
        <end position="95"/>
    </location>
</feature>
<evidence type="ECO:0000256" key="6">
    <source>
        <dbReference type="SAM" id="MobiDB-lite"/>
    </source>
</evidence>
<dbReference type="InterPro" id="IPR025202">
    <property type="entry name" value="PLD-like_dom"/>
</dbReference>
<organism evidence="8 9">
    <name type="scientific">Rasamsonia emersonii (strain ATCC 16479 / CBS 393.64 / IMI 116815)</name>
    <dbReference type="NCBI Taxonomy" id="1408163"/>
    <lineage>
        <taxon>Eukaryota</taxon>
        <taxon>Fungi</taxon>
        <taxon>Dikarya</taxon>
        <taxon>Ascomycota</taxon>
        <taxon>Pezizomycotina</taxon>
        <taxon>Eurotiomycetes</taxon>
        <taxon>Eurotiomycetidae</taxon>
        <taxon>Eurotiales</taxon>
        <taxon>Trichocomaceae</taxon>
        <taxon>Rasamsonia</taxon>
    </lineage>
</organism>
<dbReference type="GO" id="GO:0004630">
    <property type="term" value="F:phospholipase D activity"/>
    <property type="evidence" value="ECO:0007669"/>
    <property type="project" value="UniProtKB-UniRule"/>
</dbReference>
<dbReference type="STRING" id="1408163.A0A0F4YIZ9"/>
<dbReference type="EMBL" id="LASV01000540">
    <property type="protein sequence ID" value="KKA17851.1"/>
    <property type="molecule type" value="Genomic_DNA"/>
</dbReference>
<evidence type="ECO:0000256" key="5">
    <source>
        <dbReference type="PIRNR" id="PIRNR009376"/>
    </source>
</evidence>
<dbReference type="GO" id="GO:0006654">
    <property type="term" value="P:phosphatidic acid biosynthetic process"/>
    <property type="evidence" value="ECO:0007669"/>
    <property type="project" value="InterPro"/>
</dbReference>
<evidence type="ECO:0000256" key="3">
    <source>
        <dbReference type="ARBA" id="ARBA00022963"/>
    </source>
</evidence>
<feature type="compositionally biased region" description="Polar residues" evidence="6">
    <location>
        <begin position="61"/>
        <end position="72"/>
    </location>
</feature>
<dbReference type="GO" id="GO:0035556">
    <property type="term" value="P:intracellular signal transduction"/>
    <property type="evidence" value="ECO:0007669"/>
    <property type="project" value="InterPro"/>
</dbReference>
<dbReference type="GO" id="GO:0009395">
    <property type="term" value="P:phospholipid catabolic process"/>
    <property type="evidence" value="ECO:0007669"/>
    <property type="project" value="TreeGrafter"/>
</dbReference>
<evidence type="ECO:0000313" key="8">
    <source>
        <dbReference type="EMBL" id="KKA17851.1"/>
    </source>
</evidence>
<dbReference type="RefSeq" id="XP_013324463.1">
    <property type="nucleotide sequence ID" value="XM_013469009.1"/>
</dbReference>
<gene>
    <name evidence="8" type="ORF">T310_8208</name>
</gene>
<dbReference type="PROSITE" id="PS50035">
    <property type="entry name" value="PLD"/>
    <property type="match status" value="2"/>
</dbReference>
<dbReference type="InterPro" id="IPR016555">
    <property type="entry name" value="PLipase_D_euk"/>
</dbReference>
<dbReference type="AlphaFoldDB" id="A0A0F4YIZ9"/>
<dbReference type="PANTHER" id="PTHR18896:SF186">
    <property type="entry name" value="PHOSPHOLIPASE D"/>
    <property type="match status" value="1"/>
</dbReference>
<proteinExistence type="inferred from homology"/>
<feature type="compositionally biased region" description="Low complexity" evidence="6">
    <location>
        <begin position="462"/>
        <end position="472"/>
    </location>
</feature>
<reference evidence="8 9" key="1">
    <citation type="submission" date="2015-04" db="EMBL/GenBank/DDBJ databases">
        <authorList>
            <person name="Heijne W.H."/>
            <person name="Fedorova N.D."/>
            <person name="Nierman W.C."/>
            <person name="Vollebregt A.W."/>
            <person name="Zhao Z."/>
            <person name="Wu L."/>
            <person name="Kumar M."/>
            <person name="Stam H."/>
            <person name="van den Berg M.A."/>
            <person name="Pel H.J."/>
        </authorList>
    </citation>
    <scope>NUCLEOTIDE SEQUENCE [LARGE SCALE GENOMIC DNA]</scope>
    <source>
        <strain evidence="8 9">CBS 393.64</strain>
    </source>
</reference>
<feature type="region of interest" description="Disordered" evidence="6">
    <location>
        <begin position="122"/>
        <end position="143"/>
    </location>
</feature>
<keyword evidence="9" id="KW-1185">Reference proteome</keyword>
<feature type="compositionally biased region" description="Polar residues" evidence="6">
    <location>
        <begin position="507"/>
        <end position="517"/>
    </location>
</feature>
<dbReference type="OrthoDB" id="14911at2759"/>
<keyword evidence="4" id="KW-0443">Lipid metabolism</keyword>
<name>A0A0F4YIZ9_RASE3</name>
<dbReference type="GeneID" id="25320468"/>
<evidence type="ECO:0000313" key="9">
    <source>
        <dbReference type="Proteomes" id="UP000053958"/>
    </source>
</evidence>
<comment type="similarity">
    <text evidence="5">Belongs to the phospholipase D family.</text>
</comment>
<dbReference type="CDD" id="cd09141">
    <property type="entry name" value="PLDc_vPLD1_2_yPLD_like_2"/>
    <property type="match status" value="1"/>
</dbReference>
<dbReference type="PIRSF" id="PIRSF009376">
    <property type="entry name" value="Phospholipase_D_euk"/>
    <property type="match status" value="1"/>
</dbReference>
<dbReference type="Gene3D" id="3.30.870.10">
    <property type="entry name" value="Endonuclease Chain A"/>
    <property type="match status" value="3"/>
</dbReference>
<dbReference type="SUPFAM" id="SSF56024">
    <property type="entry name" value="Phospholipase D/nuclease"/>
    <property type="match status" value="2"/>
</dbReference>
<dbReference type="SMART" id="SM00155">
    <property type="entry name" value="PLDc"/>
    <property type="match status" value="2"/>
</dbReference>
<feature type="domain" description="PLD phosphodiesterase" evidence="7">
    <location>
        <begin position="836"/>
        <end position="863"/>
    </location>
</feature>
<dbReference type="Proteomes" id="UP000053958">
    <property type="component" value="Unassembled WGS sequence"/>
</dbReference>
<evidence type="ECO:0000259" key="7">
    <source>
        <dbReference type="PROSITE" id="PS50035"/>
    </source>
</evidence>
<feature type="compositionally biased region" description="Polar residues" evidence="6">
    <location>
        <begin position="125"/>
        <end position="139"/>
    </location>
</feature>
<dbReference type="Pfam" id="PF13091">
    <property type="entry name" value="PLDc_2"/>
    <property type="match status" value="1"/>
</dbReference>
<comment type="caution">
    <text evidence="8">The sequence shown here is derived from an EMBL/GenBank/DDBJ whole genome shotgun (WGS) entry which is preliminary data.</text>
</comment>
<dbReference type="InterPro" id="IPR015679">
    <property type="entry name" value="PLipase_D_fam"/>
</dbReference>
<sequence length="1071" mass="120810">MTERVDPLAYGHYYEEGERGIVGDSARGFIKDTFKILKDNFHSHQGQQSGQQPYESGSYSAPSQQQSYGSQTQPPNPPYQEPQYQEKPPKKDKLSGLLGKIEGAVADIGSEVVHRISDALDPDAHSQQAAARPNSQNRFGSFAPQRGNNDVKWYVDGFNYMYAVSIALENARESIWILDWWLSPELYLRRPPAKNEQYRLDRMLHAAAQRGVKVNIIVYKEVTQALTLSSSHTKHHLENLHPNIAVFRHPDHLPDTEELKASITDSLQNLTLDAAHISTLSSDALKGLYGMSDETILYWAHHEKLCVVDGKIAFMGGLDLCYGRWDTNQHAIADVHPGDLNEIVFPGQDYNNARVLDFQDVVHWERNQLDRKVTSRMGWSDISICLRGPVVEDLRRHFVERWNFIYDTKYYSRNDPRYSRLALHGRPSSSAGQIPGNAPPGSEQHKPSHPQQAPYYPPPPGAQGQQASSGSQGQYGYGSGQQFPPPPPGPPPQTSSGGYQAYHPEQYGSTHSQQTQVPYFPPPPTQESHHSLTRELYGHDGAYEEGDGERGLRPETQRLREDISGLGHTLRSHVHHYQDRYLGGHGRHSQPVGNTWCQIVRSCSKWSHGVPTEHSIADAYAAAIRDSQHFVYIENQFFITATSDEQKPVKNKIGAAIVERILRAARAGQKYKIIVVIPSVPAFAGDLRDDSTLGTRAIMEFQYKSINRGGHSIMEQIAKEGYNPMDYIRFYNLRNYDRINVNRAMLQAEKASGVDYEDARKYHDVAEVGYGGYGPGAPKPAFDTTAPFQQYQQAAQRSSTSGRWDSVSECYMLGGEDIRNVPWDSDIPEIDAFVSEELYVHSKVLIADDRLVICGSANLNDRSQLGYHDSEIAVIIEDPTPVESVMDGKPWTASRFAVSLRRQLFRKHLGLLEPQDYQRRTANCEPVGVPNEYDLNCPESQVVADPLSDTFQSLWNTRARTNTEVFRKVFHAVPDDNVRNWEAYKEFYEYYFHKADKEAEGKGSDGAKPRYEWGHVVRDEFSPGPEGVREVKELLSKVKGTLVEMPLMFLIEEDIAKTGLTLNSLTEEIYT</sequence>
<comment type="catalytic activity">
    <reaction evidence="5">
        <text>a 1,2-diacyl-sn-glycero-3-phosphocholine + H2O = a 1,2-diacyl-sn-glycero-3-phosphate + choline + H(+)</text>
        <dbReference type="Rhea" id="RHEA:14445"/>
        <dbReference type="ChEBI" id="CHEBI:15354"/>
        <dbReference type="ChEBI" id="CHEBI:15377"/>
        <dbReference type="ChEBI" id="CHEBI:15378"/>
        <dbReference type="ChEBI" id="CHEBI:57643"/>
        <dbReference type="ChEBI" id="CHEBI:58608"/>
        <dbReference type="EC" id="3.1.4.4"/>
    </reaction>
</comment>
<protein>
    <recommendedName>
        <fullName evidence="5">Phospholipase</fullName>
        <ecNumber evidence="5">3.1.4.4</ecNumber>
    </recommendedName>
</protein>
<dbReference type="Pfam" id="PF00614">
    <property type="entry name" value="PLDc"/>
    <property type="match status" value="1"/>
</dbReference>
<keyword evidence="1" id="KW-0677">Repeat</keyword>
<dbReference type="PANTHER" id="PTHR18896">
    <property type="entry name" value="PHOSPHOLIPASE D"/>
    <property type="match status" value="1"/>
</dbReference>
<feature type="compositionally biased region" description="Pro residues" evidence="6">
    <location>
        <begin position="483"/>
        <end position="493"/>
    </location>
</feature>
<accession>A0A0F4YIZ9</accession>
<evidence type="ECO:0000256" key="1">
    <source>
        <dbReference type="ARBA" id="ARBA00022737"/>
    </source>
</evidence>
<evidence type="ECO:0000256" key="2">
    <source>
        <dbReference type="ARBA" id="ARBA00022801"/>
    </source>
</evidence>
<feature type="region of interest" description="Disordered" evidence="6">
    <location>
        <begin position="421"/>
        <end position="531"/>
    </location>
</feature>
<dbReference type="EC" id="3.1.4.4" evidence="5"/>
<feature type="compositionally biased region" description="Low complexity" evidence="6">
    <location>
        <begin position="43"/>
        <end position="60"/>
    </location>
</feature>
<keyword evidence="2 5" id="KW-0378">Hydrolase</keyword>
<dbReference type="InterPro" id="IPR001736">
    <property type="entry name" value="PLipase_D/transphosphatidylase"/>
</dbReference>
<evidence type="ECO:0000256" key="4">
    <source>
        <dbReference type="ARBA" id="ARBA00023098"/>
    </source>
</evidence>